<evidence type="ECO:0000313" key="4">
    <source>
        <dbReference type="EMBL" id="KAF7278865.1"/>
    </source>
</evidence>
<reference evidence="4" key="1">
    <citation type="submission" date="2020-08" db="EMBL/GenBank/DDBJ databases">
        <title>Genome sequencing and assembly of the red palm weevil Rhynchophorus ferrugineus.</title>
        <authorList>
            <person name="Dias G.B."/>
            <person name="Bergman C.M."/>
            <person name="Manee M."/>
        </authorList>
    </citation>
    <scope>NUCLEOTIDE SEQUENCE</scope>
    <source>
        <strain evidence="4">AA-2017</strain>
        <tissue evidence="4">Whole larva</tissue>
    </source>
</reference>
<dbReference type="EMBL" id="JAACXV010000383">
    <property type="protein sequence ID" value="KAF7278865.1"/>
    <property type="molecule type" value="Genomic_DNA"/>
</dbReference>
<dbReference type="PANTHER" id="PTHR31974">
    <property type="entry name" value="BIOGENESIS OF LYSOSOME-RELATED ORGANELLES COMPLEX 1 SUBUNIT 3"/>
    <property type="match status" value="1"/>
</dbReference>
<dbReference type="GO" id="GO:0031083">
    <property type="term" value="C:BLOC-1 complex"/>
    <property type="evidence" value="ECO:0007669"/>
    <property type="project" value="TreeGrafter"/>
</dbReference>
<dbReference type="Pfam" id="PF15753">
    <property type="entry name" value="BLOC1S3"/>
    <property type="match status" value="1"/>
</dbReference>
<evidence type="ECO:0000313" key="5">
    <source>
        <dbReference type="Proteomes" id="UP000625711"/>
    </source>
</evidence>
<keyword evidence="5" id="KW-1185">Reference proteome</keyword>
<accession>A0A834MGA8</accession>
<evidence type="ECO:0000256" key="3">
    <source>
        <dbReference type="SAM" id="MobiDB-lite"/>
    </source>
</evidence>
<evidence type="ECO:0000256" key="2">
    <source>
        <dbReference type="ARBA" id="ARBA00019581"/>
    </source>
</evidence>
<organism evidence="4 5">
    <name type="scientific">Rhynchophorus ferrugineus</name>
    <name type="common">Red palm weevil</name>
    <name type="synonym">Curculio ferrugineus</name>
    <dbReference type="NCBI Taxonomy" id="354439"/>
    <lineage>
        <taxon>Eukaryota</taxon>
        <taxon>Metazoa</taxon>
        <taxon>Ecdysozoa</taxon>
        <taxon>Arthropoda</taxon>
        <taxon>Hexapoda</taxon>
        <taxon>Insecta</taxon>
        <taxon>Pterygota</taxon>
        <taxon>Neoptera</taxon>
        <taxon>Endopterygota</taxon>
        <taxon>Coleoptera</taxon>
        <taxon>Polyphaga</taxon>
        <taxon>Cucujiformia</taxon>
        <taxon>Curculionidae</taxon>
        <taxon>Dryophthorinae</taxon>
        <taxon>Rhynchophorus</taxon>
    </lineage>
</organism>
<sequence length="169" mass="18375">MNNPIVVYGEASETDSEDESKPVIKIEMVNSVQGAVIPGEDSESDNENDASIASAVSALHILNLSTDSNENIDYDTLFQQKLKESNTSLYNNLEHFVQSTINEAGKSLDSIEQHLLKSQITLQGAVSSLKSLSVNSLTLKNKLHSLLSSKFLNNITVTKDENVCNSTGM</sequence>
<dbReference type="PANTHER" id="PTHR31974:SF2">
    <property type="entry name" value="BIOGENESIS OF LYSOSOME-RELATED ORGANELLES COMPLEX 1 SUBUNIT 3"/>
    <property type="match status" value="1"/>
</dbReference>
<comment type="similarity">
    <text evidence="1">Belongs to the BLOC1S3 family.</text>
</comment>
<protein>
    <recommendedName>
        <fullName evidence="2">Biogenesis of lysosome-related organelles complex 1 subunit 3</fullName>
    </recommendedName>
</protein>
<dbReference type="OrthoDB" id="5984572at2759"/>
<comment type="caution">
    <text evidence="4">The sequence shown here is derived from an EMBL/GenBank/DDBJ whole genome shotgun (WGS) entry which is preliminary data.</text>
</comment>
<proteinExistence type="inferred from homology"/>
<name>A0A834MGA8_RHYFE</name>
<feature type="region of interest" description="Disordered" evidence="3">
    <location>
        <begin position="1"/>
        <end position="20"/>
    </location>
</feature>
<dbReference type="AlphaFoldDB" id="A0A834MGA8"/>
<evidence type="ECO:0000256" key="1">
    <source>
        <dbReference type="ARBA" id="ARBA00008942"/>
    </source>
</evidence>
<gene>
    <name evidence="4" type="ORF">GWI33_007873</name>
</gene>
<dbReference type="Proteomes" id="UP000625711">
    <property type="component" value="Unassembled WGS sequence"/>
</dbReference>
<dbReference type="InterPro" id="IPR017245">
    <property type="entry name" value="BLOC-1_complex_su-3"/>
</dbReference>